<dbReference type="SUPFAM" id="SSF50104">
    <property type="entry name" value="Translation proteins SH3-like domain"/>
    <property type="match status" value="1"/>
</dbReference>
<comment type="function">
    <text evidence="4">Located at the polypeptide exit tunnel on the outside of the subunit.</text>
</comment>
<dbReference type="InterPro" id="IPR041988">
    <property type="entry name" value="Ribosomal_uL24_KOW"/>
</dbReference>
<protein>
    <recommendedName>
        <fullName evidence="4">Large ribosomal subunit protein uL24</fullName>
    </recommendedName>
</protein>
<name>A0A2H4U761_METSM</name>
<evidence type="ECO:0000313" key="7">
    <source>
        <dbReference type="EMBL" id="ATZ59956.1"/>
    </source>
</evidence>
<dbReference type="Pfam" id="PF00467">
    <property type="entry name" value="KOW"/>
    <property type="match status" value="1"/>
</dbReference>
<dbReference type="PROSITE" id="PS01108">
    <property type="entry name" value="RIBOSOMAL_L24"/>
    <property type="match status" value="1"/>
</dbReference>
<evidence type="ECO:0000256" key="2">
    <source>
        <dbReference type="ARBA" id="ARBA00022980"/>
    </source>
</evidence>
<dbReference type="OMA" id="VRIMRGD"/>
<dbReference type="HAMAP" id="MF_01326_A">
    <property type="entry name" value="Ribosomal_uL24_A"/>
    <property type="match status" value="1"/>
</dbReference>
<evidence type="ECO:0000313" key="8">
    <source>
        <dbReference type="Proteomes" id="UP000232133"/>
    </source>
</evidence>
<proteinExistence type="inferred from homology"/>
<evidence type="ECO:0000256" key="1">
    <source>
        <dbReference type="ARBA" id="ARBA00010618"/>
    </source>
</evidence>
<dbReference type="RefSeq" id="WP_004033221.1">
    <property type="nucleotide sequence ID" value="NZ_AP025586.1"/>
</dbReference>
<keyword evidence="4" id="KW-0699">rRNA-binding</keyword>
<sequence>MSKQPRKQRKALYNAPAHARGKHMSATLSKDLRADIGKRSLPIRKGDKVQVLRGDFKGHEGAVLGVDYGSYKITIEEVTLSKPDGTAVFLPVDPSNVMIIDADMDDDRRIKNVTGDN</sequence>
<dbReference type="SMR" id="A0A2H4U761"/>
<dbReference type="GO" id="GO:0006412">
    <property type="term" value="P:translation"/>
    <property type="evidence" value="ECO:0007669"/>
    <property type="project" value="UniProtKB-UniRule"/>
</dbReference>
<dbReference type="SMART" id="SM00739">
    <property type="entry name" value="KOW"/>
    <property type="match status" value="1"/>
</dbReference>
<accession>A0A2H4U761</accession>
<dbReference type="InterPro" id="IPR008991">
    <property type="entry name" value="Translation_prot_SH3-like_sf"/>
</dbReference>
<dbReference type="GO" id="GO:0015934">
    <property type="term" value="C:large ribosomal subunit"/>
    <property type="evidence" value="ECO:0007669"/>
    <property type="project" value="UniProtKB-UniRule"/>
</dbReference>
<comment type="function">
    <text evidence="4">One of two assembly initiator proteins, it binds directly to the 5'-end of the 23S rRNA, where it nucleates assembly of the 50S subunit.</text>
</comment>
<dbReference type="InterPro" id="IPR005824">
    <property type="entry name" value="KOW"/>
</dbReference>
<dbReference type="EMBL" id="CP017803">
    <property type="protein sequence ID" value="ATZ59956.1"/>
    <property type="molecule type" value="Genomic_DNA"/>
</dbReference>
<comment type="subunit">
    <text evidence="4">Part of the 50S ribosomal subunit.</text>
</comment>
<dbReference type="InterPro" id="IPR005825">
    <property type="entry name" value="Ribosomal_uL24_CS"/>
</dbReference>
<organism evidence="7 8">
    <name type="scientific">Methanobrevibacter smithii</name>
    <dbReference type="NCBI Taxonomy" id="2173"/>
    <lineage>
        <taxon>Archaea</taxon>
        <taxon>Methanobacteriati</taxon>
        <taxon>Methanobacteriota</taxon>
        <taxon>Methanomada group</taxon>
        <taxon>Methanobacteria</taxon>
        <taxon>Methanobacteriales</taxon>
        <taxon>Methanobacteriaceae</taxon>
        <taxon>Methanobrevibacter</taxon>
    </lineage>
</organism>
<feature type="region of interest" description="Disordered" evidence="5">
    <location>
        <begin position="1"/>
        <end position="28"/>
    </location>
</feature>
<dbReference type="Proteomes" id="UP000232133">
    <property type="component" value="Chromosome"/>
</dbReference>
<evidence type="ECO:0000259" key="6">
    <source>
        <dbReference type="SMART" id="SM00739"/>
    </source>
</evidence>
<dbReference type="NCBIfam" id="TIGR01080">
    <property type="entry name" value="rplX_A_E"/>
    <property type="match status" value="1"/>
</dbReference>
<feature type="domain" description="KOW" evidence="6">
    <location>
        <begin position="42"/>
        <end position="69"/>
    </location>
</feature>
<dbReference type="Pfam" id="PF16906">
    <property type="entry name" value="Ribosomal_L26"/>
    <property type="match status" value="1"/>
</dbReference>
<dbReference type="GO" id="GO:0019843">
    <property type="term" value="F:rRNA binding"/>
    <property type="evidence" value="ECO:0007669"/>
    <property type="project" value="UniProtKB-UniRule"/>
</dbReference>
<keyword evidence="4" id="KW-0694">RNA-binding</keyword>
<keyword evidence="2 4" id="KW-0689">Ribosomal protein</keyword>
<dbReference type="CDD" id="cd06089">
    <property type="entry name" value="KOW_RPL26"/>
    <property type="match status" value="1"/>
</dbReference>
<evidence type="ECO:0000256" key="4">
    <source>
        <dbReference type="HAMAP-Rule" id="MF_01326"/>
    </source>
</evidence>
<dbReference type="GeneID" id="72590723"/>
<dbReference type="InterPro" id="IPR005756">
    <property type="entry name" value="Ribosomal_uL24_euk/arc"/>
</dbReference>
<dbReference type="GO" id="GO:0003735">
    <property type="term" value="F:structural constituent of ribosome"/>
    <property type="evidence" value="ECO:0007669"/>
    <property type="project" value="UniProtKB-UniRule"/>
</dbReference>
<gene>
    <name evidence="4" type="primary">rpl24</name>
    <name evidence="7" type="ORF">BK798_05725</name>
</gene>
<evidence type="ECO:0000256" key="3">
    <source>
        <dbReference type="ARBA" id="ARBA00023274"/>
    </source>
</evidence>
<dbReference type="InterPro" id="IPR014722">
    <property type="entry name" value="Rib_uL2_dom2"/>
</dbReference>
<dbReference type="AlphaFoldDB" id="A0A2H4U761"/>
<evidence type="ECO:0000256" key="5">
    <source>
        <dbReference type="SAM" id="MobiDB-lite"/>
    </source>
</evidence>
<comment type="similarity">
    <text evidence="1 4">Belongs to the universal ribosomal protein uL24 family.</text>
</comment>
<feature type="compositionally biased region" description="Basic residues" evidence="5">
    <location>
        <begin position="1"/>
        <end position="10"/>
    </location>
</feature>
<dbReference type="PANTHER" id="PTHR11143">
    <property type="entry name" value="60S RIBOSOMAL PROTEIN L26 FAMILY MEMBER"/>
    <property type="match status" value="1"/>
</dbReference>
<keyword evidence="3 4" id="KW-0687">Ribonucleoprotein</keyword>
<dbReference type="Gene3D" id="2.30.30.30">
    <property type="match status" value="1"/>
</dbReference>
<reference evidence="8" key="1">
    <citation type="submission" date="2016-10" db="EMBL/GenBank/DDBJ databases">
        <authorList>
            <person name="Kim B.-C."/>
            <person name="Jeong H."/>
        </authorList>
    </citation>
    <scope>NUCLEOTIDE SEQUENCE [LARGE SCALE GENOMIC DNA]</scope>
    <source>
        <strain evidence="8">KB11</strain>
    </source>
</reference>